<dbReference type="EMBL" id="MU826836">
    <property type="protein sequence ID" value="KAJ7372479.1"/>
    <property type="molecule type" value="Genomic_DNA"/>
</dbReference>
<reference evidence="3" key="1">
    <citation type="submission" date="2023-01" db="EMBL/GenBank/DDBJ databases">
        <title>Genome assembly of the deep-sea coral Lophelia pertusa.</title>
        <authorList>
            <person name="Herrera S."/>
            <person name="Cordes E."/>
        </authorList>
    </citation>
    <scope>NUCLEOTIDE SEQUENCE</scope>
    <source>
        <strain evidence="3">USNM1676648</strain>
        <tissue evidence="3">Polyp</tissue>
    </source>
</reference>
<dbReference type="PROSITE" id="PS50268">
    <property type="entry name" value="CADHERIN_2"/>
    <property type="match status" value="1"/>
</dbReference>
<dbReference type="Proteomes" id="UP001163046">
    <property type="component" value="Unassembled WGS sequence"/>
</dbReference>
<keyword evidence="4" id="KW-1185">Reference proteome</keyword>
<organism evidence="3 4">
    <name type="scientific">Desmophyllum pertusum</name>
    <dbReference type="NCBI Taxonomy" id="174260"/>
    <lineage>
        <taxon>Eukaryota</taxon>
        <taxon>Metazoa</taxon>
        <taxon>Cnidaria</taxon>
        <taxon>Anthozoa</taxon>
        <taxon>Hexacorallia</taxon>
        <taxon>Scleractinia</taxon>
        <taxon>Caryophylliina</taxon>
        <taxon>Caryophylliidae</taxon>
        <taxon>Desmophyllum</taxon>
    </lineage>
</organism>
<dbReference type="GO" id="GO:0005509">
    <property type="term" value="F:calcium ion binding"/>
    <property type="evidence" value="ECO:0007669"/>
    <property type="project" value="UniProtKB-UniRule"/>
</dbReference>
<evidence type="ECO:0000313" key="3">
    <source>
        <dbReference type="EMBL" id="KAJ7372479.1"/>
    </source>
</evidence>
<dbReference type="SUPFAM" id="SSF49313">
    <property type="entry name" value="Cadherin-like"/>
    <property type="match status" value="2"/>
</dbReference>
<gene>
    <name evidence="3" type="ORF">OS493_018986</name>
</gene>
<dbReference type="InterPro" id="IPR051154">
    <property type="entry name" value="Prespore-cell_inducing_factor"/>
</dbReference>
<feature type="domain" description="Cadherin" evidence="2">
    <location>
        <begin position="386"/>
        <end position="539"/>
    </location>
</feature>
<dbReference type="OrthoDB" id="5970626at2759"/>
<accession>A0A9X0CT33</accession>
<dbReference type="AlphaFoldDB" id="A0A9X0CT33"/>
<evidence type="ECO:0000313" key="4">
    <source>
        <dbReference type="Proteomes" id="UP001163046"/>
    </source>
</evidence>
<sequence>MLTHQHICISTRRLSAESGLGQSSSTLPTLPTEQKRHLRGYMEYYRCRSVLYNVTCYSADAASLYSSTQDEFLTFQQADGVQAGTDYCCHLTMTVKAYNGTNLPNDQGGLGSIDTQTTPKSEKVCVTTLEGKAPVTNVSQNSSNYYLDITHYDFQFADGDFNGLGAFRDDIYRNPQYVHSPYGSWLSLTNIPSFSQWFRSVSSRNMHYEEKLELAKQLETDSNGNAVFRYYNDKFFPVDGRGWGAEGQRDCYTNALRNYGFTSAVRTAFNFSGEEMLTFSGGEELWVYIDKTLVVQIFADPSDSDVPCRTISLADVAHNGSVVRKAGTVIGGKCQVNGSLPSEKVSLSLKMNEAYHMDIFIAERFRCNSRLLFQASGVSFLVDDARPLDYYTVVSENAYVGYIAQVFHVADAFSTGPYTVDILEGNEQDRFEVKDGAYTVTAPVTPAPPTFTFDGETIILCPNATDDPVEPIPAVNSGIQTFTSISTATAALTLKAPLDYEYTTYYELYLRITDTVKGWTGNITIKVIVEDYNDHCPFLKELNVNTNLEPIPPLRSAGFFTVSATDKDSGVNAQIRYNASEPEKTPLIVSTKFYVKNGSEVVWSNKTVKWTYKYYIFAVDGGSPKRGDRFALNITFDVSCEKTGAITVDAVTGKVFF</sequence>
<evidence type="ECO:0000256" key="1">
    <source>
        <dbReference type="PROSITE-ProRule" id="PRU00043"/>
    </source>
</evidence>
<proteinExistence type="predicted"/>
<dbReference type="CDD" id="cd11304">
    <property type="entry name" value="Cadherin_repeat"/>
    <property type="match status" value="1"/>
</dbReference>
<dbReference type="InterPro" id="IPR002126">
    <property type="entry name" value="Cadherin-like_dom"/>
</dbReference>
<dbReference type="InterPro" id="IPR015919">
    <property type="entry name" value="Cadherin-like_sf"/>
</dbReference>
<keyword evidence="1" id="KW-0106">Calcium</keyword>
<name>A0A9X0CT33_9CNID</name>
<dbReference type="Gene3D" id="2.60.40.60">
    <property type="entry name" value="Cadherins"/>
    <property type="match status" value="2"/>
</dbReference>
<evidence type="ECO:0000259" key="2">
    <source>
        <dbReference type="PROSITE" id="PS50268"/>
    </source>
</evidence>
<comment type="caution">
    <text evidence="3">The sequence shown here is derived from an EMBL/GenBank/DDBJ whole genome shotgun (WGS) entry which is preliminary data.</text>
</comment>
<dbReference type="PANTHER" id="PTHR31137">
    <property type="entry name" value="PROTEIN PSIB-RELATED-RELATED"/>
    <property type="match status" value="1"/>
</dbReference>
<protein>
    <recommendedName>
        <fullName evidence="2">Cadherin domain-containing protein</fullName>
    </recommendedName>
</protein>
<dbReference type="GO" id="GO:0007156">
    <property type="term" value="P:homophilic cell adhesion via plasma membrane adhesion molecules"/>
    <property type="evidence" value="ECO:0007669"/>
    <property type="project" value="InterPro"/>
</dbReference>
<dbReference type="GO" id="GO:0005576">
    <property type="term" value="C:extracellular region"/>
    <property type="evidence" value="ECO:0007669"/>
    <property type="project" value="TreeGrafter"/>
</dbReference>
<dbReference type="PRINTS" id="PR00205">
    <property type="entry name" value="CADHERIN"/>
</dbReference>
<dbReference type="GO" id="GO:0016020">
    <property type="term" value="C:membrane"/>
    <property type="evidence" value="ECO:0007669"/>
    <property type="project" value="InterPro"/>
</dbReference>